<comment type="caution">
    <text evidence="1">The sequence shown here is derived from an EMBL/GenBank/DDBJ whole genome shotgun (WGS) entry which is preliminary data.</text>
</comment>
<gene>
    <name evidence="1" type="ORF">JCM19239_1383</name>
</gene>
<name>A0ABQ0JQF2_9VIBR</name>
<dbReference type="Proteomes" id="UP000029223">
    <property type="component" value="Unassembled WGS sequence"/>
</dbReference>
<organism evidence="1 2">
    <name type="scientific">Vibrio variabilis</name>
    <dbReference type="NCBI Taxonomy" id="990271"/>
    <lineage>
        <taxon>Bacteria</taxon>
        <taxon>Pseudomonadati</taxon>
        <taxon>Pseudomonadota</taxon>
        <taxon>Gammaproteobacteria</taxon>
        <taxon>Vibrionales</taxon>
        <taxon>Vibrionaceae</taxon>
        <taxon>Vibrio</taxon>
    </lineage>
</organism>
<reference evidence="2" key="1">
    <citation type="submission" date="2014-09" db="EMBL/GenBank/DDBJ databases">
        <title>Vibrio variabilis JCM 19239. (C206) whole genome shotgun sequence.</title>
        <authorList>
            <person name="Sawabe T."/>
            <person name="Meirelles P."/>
            <person name="Nakanishi M."/>
            <person name="Sayaka M."/>
            <person name="Hattori M."/>
            <person name="Ohkuma M."/>
        </authorList>
    </citation>
    <scope>NUCLEOTIDE SEQUENCE [LARGE SCALE GENOMIC DNA]</scope>
    <source>
        <strain evidence="2">JCM 19239</strain>
    </source>
</reference>
<protein>
    <submittedName>
        <fullName evidence="1">Radical SAM family enzyme</fullName>
    </submittedName>
</protein>
<keyword evidence="2" id="KW-1185">Reference proteome</keyword>
<proteinExistence type="predicted"/>
<dbReference type="SUPFAM" id="SSF102114">
    <property type="entry name" value="Radical SAM enzymes"/>
    <property type="match status" value="1"/>
</dbReference>
<evidence type="ECO:0000313" key="1">
    <source>
        <dbReference type="EMBL" id="GAL30976.1"/>
    </source>
</evidence>
<dbReference type="EMBL" id="BBMS01000122">
    <property type="protein sequence ID" value="GAL30976.1"/>
    <property type="molecule type" value="Genomic_DNA"/>
</dbReference>
<accession>A0ABQ0JQF2</accession>
<dbReference type="InterPro" id="IPR058240">
    <property type="entry name" value="rSAM_sf"/>
</dbReference>
<evidence type="ECO:0000313" key="2">
    <source>
        <dbReference type="Proteomes" id="UP000029223"/>
    </source>
</evidence>
<sequence length="42" mass="4892">MIQELLDGVRQRIPFRDDIEITMEANPGTIEAARFKRYQLVG</sequence>